<feature type="transmembrane region" description="Helical" evidence="7">
    <location>
        <begin position="186"/>
        <end position="203"/>
    </location>
</feature>
<keyword evidence="3 7" id="KW-1003">Cell membrane</keyword>
<evidence type="ECO:0000259" key="9">
    <source>
        <dbReference type="Pfam" id="PF00361"/>
    </source>
</evidence>
<proteinExistence type="inferred from homology"/>
<dbReference type="GO" id="GO:0015990">
    <property type="term" value="P:electron transport coupled proton transport"/>
    <property type="evidence" value="ECO:0007669"/>
    <property type="project" value="TreeGrafter"/>
</dbReference>
<feature type="transmembrane region" description="Helical" evidence="7">
    <location>
        <begin position="427"/>
        <end position="447"/>
    </location>
</feature>
<evidence type="ECO:0000313" key="12">
    <source>
        <dbReference type="Proteomes" id="UP000178776"/>
    </source>
</evidence>
<dbReference type="InterPro" id="IPR046396">
    <property type="entry name" value="Transporter_DabB"/>
</dbReference>
<feature type="transmembrane region" description="Helical" evidence="7">
    <location>
        <begin position="224"/>
        <end position="243"/>
    </location>
</feature>
<name>A0A1D9LEP6_9NEIS</name>
<evidence type="ECO:0000256" key="5">
    <source>
        <dbReference type="ARBA" id="ARBA00022989"/>
    </source>
</evidence>
<evidence type="ECO:0000313" key="11">
    <source>
        <dbReference type="EMBL" id="AOZ49741.1"/>
    </source>
</evidence>
<feature type="transmembrane region" description="Helical" evidence="7">
    <location>
        <begin position="89"/>
        <end position="108"/>
    </location>
</feature>
<evidence type="ECO:0000259" key="10">
    <source>
        <dbReference type="Pfam" id="PF00662"/>
    </source>
</evidence>
<dbReference type="PRINTS" id="PR01434">
    <property type="entry name" value="NADHDHGNASE5"/>
</dbReference>
<dbReference type="KEGG" id="cvc:BKX93_06865"/>
<dbReference type="NCBIfam" id="NF006029">
    <property type="entry name" value="PRK08168.1"/>
    <property type="match status" value="1"/>
</dbReference>
<keyword evidence="5 7" id="KW-1133">Transmembrane helix</keyword>
<dbReference type="EMBL" id="CP017707">
    <property type="protein sequence ID" value="AOZ49741.1"/>
    <property type="molecule type" value="Genomic_DNA"/>
</dbReference>
<dbReference type="InterPro" id="IPR003945">
    <property type="entry name" value="NU5C-like"/>
</dbReference>
<feature type="transmembrane region" description="Helical" evidence="7">
    <location>
        <begin position="114"/>
        <end position="135"/>
    </location>
</feature>
<dbReference type="InterPro" id="IPR001750">
    <property type="entry name" value="ND/Mrp_TM"/>
</dbReference>
<comment type="function">
    <text evidence="7">Part of an energy-coupled inorganic carbon pump.</text>
</comment>
<evidence type="ECO:0000256" key="8">
    <source>
        <dbReference type="RuleBase" id="RU000320"/>
    </source>
</evidence>
<feature type="transmembrane region" description="Helical" evidence="7">
    <location>
        <begin position="6"/>
        <end position="23"/>
    </location>
</feature>
<evidence type="ECO:0000256" key="1">
    <source>
        <dbReference type="ARBA" id="ARBA00004127"/>
    </source>
</evidence>
<keyword evidence="6 7" id="KW-0472">Membrane</keyword>
<evidence type="ECO:0000256" key="3">
    <source>
        <dbReference type="ARBA" id="ARBA00022475"/>
    </source>
</evidence>
<evidence type="ECO:0000256" key="2">
    <source>
        <dbReference type="ARBA" id="ARBA00022448"/>
    </source>
</evidence>
<sequence>MPQTLLAALPCAIALAWLLPALWPGRALPRHWRAAEIAALAGGLLLLPLIFLPTPAPWFAAAWLMQALIQLLGWMVLRYSRRYMQGEPGQARFLRAIGCLLAAVTLVVQASHLLLMALAWIACSLALQALLTFYPGRPAAQLAARREWRASRLAELLLLGALLLWALSGGSLSLLPGSPQALADGAQGYAAAAGLLLAAAVAIKTAQLPFHGWLTQVMEAPTPISALLHAGVVNLGGMVLIKAAPLLQATPPASILLMLWGGASALLCCVVMLTRISIKLRLAWSTCAQMGFMLLEIGMGWYALALLHLLAHSFYKAHAFLLAGETARDSAARRMLGGEEADGVLLHLARGLIAAALLAASQWLWQRWTPAAALPPLFWLAMGLGMGALLRGWSGWLAALALSQSYLLLHALAARILPLHGPLPPEWAQALLAALFLLVFLLQGWLLRHPQGALARRIYPHAFAGFHLDEWWCMLGRRLPRPAAPFALKWPQLRESSRD</sequence>
<protein>
    <recommendedName>
        <fullName evidence="7">Probable inorganic carbon transporter subunit DabB</fullName>
    </recommendedName>
</protein>
<dbReference type="STRING" id="1108595.BKX93_06865"/>
<feature type="transmembrane region" description="Helical" evidence="7">
    <location>
        <begin position="156"/>
        <end position="174"/>
    </location>
</feature>
<dbReference type="GeneID" id="68840929"/>
<dbReference type="Pfam" id="PF00361">
    <property type="entry name" value="Proton_antipo_M"/>
    <property type="match status" value="1"/>
</dbReference>
<evidence type="ECO:0000256" key="4">
    <source>
        <dbReference type="ARBA" id="ARBA00022692"/>
    </source>
</evidence>
<dbReference type="HAMAP" id="MF_00862">
    <property type="entry name" value="DabB"/>
    <property type="match status" value="1"/>
</dbReference>
<evidence type="ECO:0000256" key="7">
    <source>
        <dbReference type="HAMAP-Rule" id="MF_00862"/>
    </source>
</evidence>
<evidence type="ECO:0000256" key="6">
    <source>
        <dbReference type="ARBA" id="ARBA00023136"/>
    </source>
</evidence>
<feature type="transmembrane region" description="Helical" evidence="7">
    <location>
        <begin position="58"/>
        <end position="77"/>
    </location>
</feature>
<feature type="domain" description="NADH:quinone oxidoreductase/Mrp antiporter transmembrane" evidence="9">
    <location>
        <begin position="110"/>
        <end position="330"/>
    </location>
</feature>
<feature type="transmembrane region" description="Helical" evidence="7">
    <location>
        <begin position="377"/>
        <end position="407"/>
    </location>
</feature>
<dbReference type="PANTHER" id="PTHR42829:SF1">
    <property type="entry name" value="INORGANIC CARBON TRANSPORTER SUBUNIT DABB-RELATED"/>
    <property type="match status" value="1"/>
</dbReference>
<dbReference type="RefSeq" id="WP_070979280.1">
    <property type="nucleotide sequence ID" value="NZ_CP017707.1"/>
</dbReference>
<dbReference type="GO" id="GO:0008137">
    <property type="term" value="F:NADH dehydrogenase (ubiquinone) activity"/>
    <property type="evidence" value="ECO:0007669"/>
    <property type="project" value="InterPro"/>
</dbReference>
<dbReference type="Proteomes" id="UP000178776">
    <property type="component" value="Chromosome"/>
</dbReference>
<comment type="subunit">
    <text evidence="7">Forms a complex with DabA.</text>
</comment>
<comment type="similarity">
    <text evidence="7">Belongs to the inorganic carbon transporter (TC 9.A.2) DabB family.</text>
</comment>
<feature type="transmembrane region" description="Helical" evidence="7">
    <location>
        <begin position="255"/>
        <end position="278"/>
    </location>
</feature>
<dbReference type="PANTHER" id="PTHR42829">
    <property type="entry name" value="NADH-UBIQUINONE OXIDOREDUCTASE CHAIN 5"/>
    <property type="match status" value="1"/>
</dbReference>
<dbReference type="InterPro" id="IPR001516">
    <property type="entry name" value="Proton_antipo_N"/>
</dbReference>
<keyword evidence="4 7" id="KW-0812">Transmembrane</keyword>
<feature type="transmembrane region" description="Helical" evidence="7">
    <location>
        <begin position="290"/>
        <end position="311"/>
    </location>
</feature>
<feature type="domain" description="NADH-Ubiquinone oxidoreductase (complex I) chain 5 N-terminal" evidence="10">
    <location>
        <begin position="63"/>
        <end position="93"/>
    </location>
</feature>
<dbReference type="AlphaFoldDB" id="A0A1D9LEP6"/>
<dbReference type="GO" id="GO:0003954">
    <property type="term" value="F:NADH dehydrogenase activity"/>
    <property type="evidence" value="ECO:0007669"/>
    <property type="project" value="TreeGrafter"/>
</dbReference>
<comment type="subcellular location">
    <subcellularLocation>
        <location evidence="7">Cell membrane</location>
        <topology evidence="7">Multi-pass membrane protein</topology>
    </subcellularLocation>
    <subcellularLocation>
        <location evidence="1">Endomembrane system</location>
        <topology evidence="1">Multi-pass membrane protein</topology>
    </subcellularLocation>
    <subcellularLocation>
        <location evidence="8">Membrane</location>
        <topology evidence="8">Multi-pass membrane protein</topology>
    </subcellularLocation>
</comment>
<keyword evidence="2 7" id="KW-0813">Transport</keyword>
<reference evidence="11 12" key="1">
    <citation type="submission" date="2016-10" db="EMBL/GenBank/DDBJ databases">
        <title>Chromobacterium muskegensis sp. nov., an insecticidal bacterium isolated from Sphagnum bogs.</title>
        <authorList>
            <person name="Sparks M.E."/>
            <person name="Blackburn M.B."/>
            <person name="Gundersen-Rindal D.E."/>
            <person name="Mitchell A."/>
            <person name="Farrar R."/>
            <person name="Kuhar D."/>
        </authorList>
    </citation>
    <scope>NUCLEOTIDE SEQUENCE [LARGE SCALE GENOMIC DNA]</scope>
    <source>
        <strain evidence="11 12">21-1</strain>
    </source>
</reference>
<gene>
    <name evidence="7" type="primary">dabB</name>
    <name evidence="11" type="ORF">BKX93_06865</name>
</gene>
<dbReference type="GO" id="GO:0005886">
    <property type="term" value="C:plasma membrane"/>
    <property type="evidence" value="ECO:0007669"/>
    <property type="project" value="UniProtKB-SubCell"/>
</dbReference>
<dbReference type="GO" id="GO:0012505">
    <property type="term" value="C:endomembrane system"/>
    <property type="evidence" value="ECO:0007669"/>
    <property type="project" value="UniProtKB-SubCell"/>
</dbReference>
<feature type="transmembrane region" description="Helical" evidence="7">
    <location>
        <begin position="35"/>
        <end position="52"/>
    </location>
</feature>
<dbReference type="Pfam" id="PF00662">
    <property type="entry name" value="Proton_antipo_N"/>
    <property type="match status" value="1"/>
</dbReference>
<organism evidence="11 12">
    <name type="scientific">Chromobacterium vaccinii</name>
    <dbReference type="NCBI Taxonomy" id="1108595"/>
    <lineage>
        <taxon>Bacteria</taxon>
        <taxon>Pseudomonadati</taxon>
        <taxon>Pseudomonadota</taxon>
        <taxon>Betaproteobacteria</taxon>
        <taxon>Neisseriales</taxon>
        <taxon>Chromobacteriaceae</taxon>
        <taxon>Chromobacterium</taxon>
    </lineage>
</organism>
<dbReference type="GO" id="GO:0042773">
    <property type="term" value="P:ATP synthesis coupled electron transport"/>
    <property type="evidence" value="ECO:0007669"/>
    <property type="project" value="InterPro"/>
</dbReference>
<accession>A0A1D9LEP6</accession>